<dbReference type="OrthoDB" id="934672at2"/>
<evidence type="ECO:0000313" key="3">
    <source>
        <dbReference type="Proteomes" id="UP000441754"/>
    </source>
</evidence>
<gene>
    <name evidence="2" type="ORF">GJJ30_00105</name>
</gene>
<dbReference type="EMBL" id="WJXZ01000001">
    <property type="protein sequence ID" value="MRS59674.1"/>
    <property type="molecule type" value="Genomic_DNA"/>
</dbReference>
<organism evidence="2 3">
    <name type="scientific">Larkinella terrae</name>
    <dbReference type="NCBI Taxonomy" id="2025311"/>
    <lineage>
        <taxon>Bacteria</taxon>
        <taxon>Pseudomonadati</taxon>
        <taxon>Bacteroidota</taxon>
        <taxon>Cytophagia</taxon>
        <taxon>Cytophagales</taxon>
        <taxon>Spirosomataceae</taxon>
        <taxon>Larkinella</taxon>
    </lineage>
</organism>
<feature type="region of interest" description="Disordered" evidence="1">
    <location>
        <begin position="129"/>
        <end position="200"/>
    </location>
</feature>
<feature type="compositionally biased region" description="Polar residues" evidence="1">
    <location>
        <begin position="156"/>
        <end position="172"/>
    </location>
</feature>
<protein>
    <submittedName>
        <fullName evidence="2">Uncharacterized protein</fullName>
    </submittedName>
</protein>
<dbReference type="PROSITE" id="PS51257">
    <property type="entry name" value="PROKAR_LIPOPROTEIN"/>
    <property type="match status" value="1"/>
</dbReference>
<evidence type="ECO:0000256" key="1">
    <source>
        <dbReference type="SAM" id="MobiDB-lite"/>
    </source>
</evidence>
<evidence type="ECO:0000313" key="2">
    <source>
        <dbReference type="EMBL" id="MRS59674.1"/>
    </source>
</evidence>
<sequence length="264" mass="28568">MKGYWMSIFVLGLLACEGGSSGTKDIDSGGGARHTGHALGRQVSGSRLLSEYYKYNMPCYYVTESTVKTLFNLDEGAPFTMTESEHTCEVVLNNKKLVVLSTTADRPFESVFHAEYYFDRLYQPEALKNRGRKRPYTGPEPEGTGAESPTEGVGKTASTGNGAVTGVPNDSIQAHAAPGKLSTAQLKDSDEQKAGPQPVPGVWEKAVWDAKSRTLHILNLQHVFHITVSHGPTAAMDSLNAAKLGALLTKQVDDETNQGENTIY</sequence>
<comment type="caution">
    <text evidence="2">The sequence shown here is derived from an EMBL/GenBank/DDBJ whole genome shotgun (WGS) entry which is preliminary data.</text>
</comment>
<name>A0A7K0ECG6_9BACT</name>
<keyword evidence="3" id="KW-1185">Reference proteome</keyword>
<dbReference type="RefSeq" id="WP_154171886.1">
    <property type="nucleotide sequence ID" value="NZ_WJXZ01000001.1"/>
</dbReference>
<reference evidence="2 3" key="1">
    <citation type="journal article" date="2018" name="Antonie Van Leeuwenhoek">
        <title>Larkinella terrae sp. nov., isolated from soil on Jeju Island, South Korea.</title>
        <authorList>
            <person name="Ten L.N."/>
            <person name="Jeon J."/>
            <person name="Park S.J."/>
            <person name="Park S."/>
            <person name="Lee S.Y."/>
            <person name="Kim M.K."/>
            <person name="Jung H.Y."/>
        </authorList>
    </citation>
    <scope>NUCLEOTIDE SEQUENCE [LARGE SCALE GENOMIC DNA]</scope>
    <source>
        <strain evidence="2 3">KCTC 52001</strain>
    </source>
</reference>
<dbReference type="AlphaFoldDB" id="A0A7K0ECG6"/>
<dbReference type="Proteomes" id="UP000441754">
    <property type="component" value="Unassembled WGS sequence"/>
</dbReference>
<accession>A0A7K0ECG6</accession>
<proteinExistence type="predicted"/>